<dbReference type="PROSITE" id="PS51257">
    <property type="entry name" value="PROKAR_LIPOPROTEIN"/>
    <property type="match status" value="1"/>
</dbReference>
<feature type="signal peptide" evidence="1">
    <location>
        <begin position="1"/>
        <end position="24"/>
    </location>
</feature>
<comment type="caution">
    <text evidence="2">The sequence shown here is derived from an EMBL/GenBank/DDBJ whole genome shotgun (WGS) entry which is preliminary data.</text>
</comment>
<dbReference type="InterPro" id="IPR018718">
    <property type="entry name" value="DUF2242"/>
</dbReference>
<accession>A0A940YCZ7</accession>
<gene>
    <name evidence="2" type="ORF">KAK06_03080</name>
</gene>
<dbReference type="Pfam" id="PF10001">
    <property type="entry name" value="DUF2242"/>
    <property type="match status" value="1"/>
</dbReference>
<dbReference type="Proteomes" id="UP000678374">
    <property type="component" value="Unassembled WGS sequence"/>
</dbReference>
<evidence type="ECO:0000313" key="3">
    <source>
        <dbReference type="Proteomes" id="UP000678374"/>
    </source>
</evidence>
<organism evidence="2 3">
    <name type="scientific">Ideonella aquatica</name>
    <dbReference type="NCBI Taxonomy" id="2824119"/>
    <lineage>
        <taxon>Bacteria</taxon>
        <taxon>Pseudomonadati</taxon>
        <taxon>Pseudomonadota</taxon>
        <taxon>Betaproteobacteria</taxon>
        <taxon>Burkholderiales</taxon>
        <taxon>Sphaerotilaceae</taxon>
        <taxon>Ideonella</taxon>
    </lineage>
</organism>
<keyword evidence="1" id="KW-0732">Signal</keyword>
<proteinExistence type="predicted"/>
<keyword evidence="3" id="KW-1185">Reference proteome</keyword>
<name>A0A940YCZ7_9BURK</name>
<reference evidence="2" key="1">
    <citation type="submission" date="2021-04" db="EMBL/GenBank/DDBJ databases">
        <title>The genome sequence of Ideonella sp. 4Y11.</title>
        <authorList>
            <person name="Liu Y."/>
        </authorList>
    </citation>
    <scope>NUCLEOTIDE SEQUENCE</scope>
    <source>
        <strain evidence="2">4Y11</strain>
    </source>
</reference>
<evidence type="ECO:0000256" key="1">
    <source>
        <dbReference type="SAM" id="SignalP"/>
    </source>
</evidence>
<protein>
    <submittedName>
        <fullName evidence="2">DUF2242 domain-containing protein</fullName>
    </submittedName>
</protein>
<dbReference type="AlphaFoldDB" id="A0A940YCZ7"/>
<feature type="chain" id="PRO_5037153365" evidence="1">
    <location>
        <begin position="25"/>
        <end position="221"/>
    </location>
</feature>
<sequence length="221" mass="23102">MMKPVSHRMRLTPLIAVLTLAALAGCATREAKKVSVYQREGFETTETYSRLFDAPVAVTCEAARRALLSQGYLIGSQRPDSVAGSKSFQPDGEVHMQITFNIVCLPEGRGGRIATAFVSAIQDRYALKKNSNSASLGVGALGSLSIPVAATDDSLVKVASETIPAGPFYDRFFGLMQRYLEDASEESAPAPLIEPPPMAAPARAASAPAAAAASAPASAAS</sequence>
<evidence type="ECO:0000313" key="2">
    <source>
        <dbReference type="EMBL" id="MBQ0957933.1"/>
    </source>
</evidence>
<dbReference type="EMBL" id="JAGQDE010000002">
    <property type="protein sequence ID" value="MBQ0957933.1"/>
    <property type="molecule type" value="Genomic_DNA"/>
</dbReference>